<dbReference type="AlphaFoldDB" id="A0A3M2L2Y1"/>
<dbReference type="Gene3D" id="1.10.357.10">
    <property type="entry name" value="Tetracycline Repressor, domain 2"/>
    <property type="match status" value="1"/>
</dbReference>
<evidence type="ECO:0000259" key="5">
    <source>
        <dbReference type="PROSITE" id="PS50977"/>
    </source>
</evidence>
<dbReference type="InterPro" id="IPR009057">
    <property type="entry name" value="Homeodomain-like_sf"/>
</dbReference>
<evidence type="ECO:0000256" key="4">
    <source>
        <dbReference type="PROSITE-ProRule" id="PRU00335"/>
    </source>
</evidence>
<evidence type="ECO:0000256" key="1">
    <source>
        <dbReference type="ARBA" id="ARBA00023015"/>
    </source>
</evidence>
<evidence type="ECO:0000256" key="3">
    <source>
        <dbReference type="ARBA" id="ARBA00023163"/>
    </source>
</evidence>
<dbReference type="SUPFAM" id="SSF46689">
    <property type="entry name" value="Homeodomain-like"/>
    <property type="match status" value="1"/>
</dbReference>
<dbReference type="Proteomes" id="UP000279275">
    <property type="component" value="Unassembled WGS sequence"/>
</dbReference>
<dbReference type="InterPro" id="IPR036271">
    <property type="entry name" value="Tet_transcr_reg_TetR-rel_C_sf"/>
</dbReference>
<dbReference type="RefSeq" id="WP_122190287.1">
    <property type="nucleotide sequence ID" value="NZ_RFFH01000011.1"/>
</dbReference>
<dbReference type="Pfam" id="PF00440">
    <property type="entry name" value="TetR_N"/>
    <property type="match status" value="1"/>
</dbReference>
<evidence type="ECO:0000313" key="7">
    <source>
        <dbReference type="Proteomes" id="UP000279275"/>
    </source>
</evidence>
<dbReference type="PANTHER" id="PTHR47506:SF1">
    <property type="entry name" value="HTH-TYPE TRANSCRIPTIONAL REGULATOR YJDC"/>
    <property type="match status" value="1"/>
</dbReference>
<organism evidence="6 7">
    <name type="scientific">Nocardia stercoris</name>
    <dbReference type="NCBI Taxonomy" id="2483361"/>
    <lineage>
        <taxon>Bacteria</taxon>
        <taxon>Bacillati</taxon>
        <taxon>Actinomycetota</taxon>
        <taxon>Actinomycetes</taxon>
        <taxon>Mycobacteriales</taxon>
        <taxon>Nocardiaceae</taxon>
        <taxon>Nocardia</taxon>
    </lineage>
</organism>
<dbReference type="OrthoDB" id="7252896at2"/>
<proteinExistence type="predicted"/>
<reference evidence="6 7" key="1">
    <citation type="submission" date="2018-10" db="EMBL/GenBank/DDBJ databases">
        <title>Isolation from cow dung.</title>
        <authorList>
            <person name="Ling L."/>
        </authorList>
    </citation>
    <scope>NUCLEOTIDE SEQUENCE [LARGE SCALE GENOMIC DNA]</scope>
    <source>
        <strain evidence="6 7">NEAU-LL90</strain>
    </source>
</reference>
<feature type="domain" description="HTH tetR-type" evidence="5">
    <location>
        <begin position="12"/>
        <end position="72"/>
    </location>
</feature>
<gene>
    <name evidence="6" type="ORF">EBN03_23045</name>
</gene>
<dbReference type="PROSITE" id="PS50977">
    <property type="entry name" value="HTH_TETR_2"/>
    <property type="match status" value="1"/>
</dbReference>
<dbReference type="SUPFAM" id="SSF48498">
    <property type="entry name" value="Tetracyclin repressor-like, C-terminal domain"/>
    <property type="match status" value="1"/>
</dbReference>
<feature type="DNA-binding region" description="H-T-H motif" evidence="4">
    <location>
        <begin position="35"/>
        <end position="54"/>
    </location>
</feature>
<keyword evidence="3" id="KW-0804">Transcription</keyword>
<dbReference type="EMBL" id="RFFH01000011">
    <property type="protein sequence ID" value="RMI30215.1"/>
    <property type="molecule type" value="Genomic_DNA"/>
</dbReference>
<keyword evidence="2 4" id="KW-0238">DNA-binding</keyword>
<dbReference type="PANTHER" id="PTHR47506">
    <property type="entry name" value="TRANSCRIPTIONAL REGULATORY PROTEIN"/>
    <property type="match status" value="1"/>
</dbReference>
<comment type="caution">
    <text evidence="6">The sequence shown here is derived from an EMBL/GenBank/DDBJ whole genome shotgun (WGS) entry which is preliminary data.</text>
</comment>
<protein>
    <submittedName>
        <fullName evidence="6">TetR/AcrR family transcriptional regulator</fullName>
    </submittedName>
</protein>
<accession>A0A3M2L2Y1</accession>
<keyword evidence="1" id="KW-0805">Transcription regulation</keyword>
<sequence>MAKRLTRSESQAQTRARLIESATELYLAGGYAATSNDQVAENAGYSRGAVYSNFAGKEQLALAVLDRYLDGEVAAVEAALGSGSIDDRLDALEQWMTAAAAERQWGLLKSELAVASRTSPPLRAALAERDRTLRTAVHTLIDNIIRDAGLSWLPVRPEVLTRLVLATAKGVAMDMTVDESSAEWLRELVQTLRVGAAMLPRSAPARND</sequence>
<dbReference type="GO" id="GO:0003677">
    <property type="term" value="F:DNA binding"/>
    <property type="evidence" value="ECO:0007669"/>
    <property type="project" value="UniProtKB-UniRule"/>
</dbReference>
<dbReference type="InterPro" id="IPR001647">
    <property type="entry name" value="HTH_TetR"/>
</dbReference>
<evidence type="ECO:0000256" key="2">
    <source>
        <dbReference type="ARBA" id="ARBA00023125"/>
    </source>
</evidence>
<name>A0A3M2L2Y1_9NOCA</name>
<keyword evidence="7" id="KW-1185">Reference proteome</keyword>
<evidence type="ECO:0000313" key="6">
    <source>
        <dbReference type="EMBL" id="RMI30215.1"/>
    </source>
</evidence>
<dbReference type="PRINTS" id="PR00455">
    <property type="entry name" value="HTHTETR"/>
</dbReference>